<protein>
    <recommendedName>
        <fullName evidence="2">F-box domain-containing protein</fullName>
    </recommendedName>
</protein>
<evidence type="ECO:0000256" key="1">
    <source>
        <dbReference type="SAM" id="MobiDB-lite"/>
    </source>
</evidence>
<feature type="compositionally biased region" description="Acidic residues" evidence="1">
    <location>
        <begin position="101"/>
        <end position="112"/>
    </location>
</feature>
<name>A0AAN9YL63_9PEZI</name>
<reference evidence="3 4" key="1">
    <citation type="submission" date="2024-02" db="EMBL/GenBank/DDBJ databases">
        <title>De novo assembly and annotation of 12 fungi associated with fruit tree decline syndrome in Ontario, Canada.</title>
        <authorList>
            <person name="Sulman M."/>
            <person name="Ellouze W."/>
            <person name="Ilyukhin E."/>
        </authorList>
    </citation>
    <scope>NUCLEOTIDE SEQUENCE [LARGE SCALE GENOMIC DNA]</scope>
    <source>
        <strain evidence="3 4">M11/M66-122</strain>
    </source>
</reference>
<keyword evidence="4" id="KW-1185">Reference proteome</keyword>
<evidence type="ECO:0000313" key="3">
    <source>
        <dbReference type="EMBL" id="KAK7749343.1"/>
    </source>
</evidence>
<dbReference type="PROSITE" id="PS50181">
    <property type="entry name" value="FBOX"/>
    <property type="match status" value="1"/>
</dbReference>
<dbReference type="SUPFAM" id="SSF81383">
    <property type="entry name" value="F-box domain"/>
    <property type="match status" value="1"/>
</dbReference>
<gene>
    <name evidence="3" type="ORF">SLS62_008195</name>
</gene>
<feature type="compositionally biased region" description="Basic residues" evidence="1">
    <location>
        <begin position="34"/>
        <end position="43"/>
    </location>
</feature>
<dbReference type="EMBL" id="JAKJXP020000074">
    <property type="protein sequence ID" value="KAK7749343.1"/>
    <property type="molecule type" value="Genomic_DNA"/>
</dbReference>
<evidence type="ECO:0000313" key="4">
    <source>
        <dbReference type="Proteomes" id="UP001320420"/>
    </source>
</evidence>
<sequence>MIQNTTTSIMGCWDVYCACCGGPFDHMVRIAAGRGRKRKRPRQRQSESGRGGNAPGLIVAPGSGGASTSEPDPGETVGIGDGTMRGQEEEGGDDKCGYSNEDGEDYEEENDGDGVKDDDLAGYYDRDIVDEDDVAWTRDVYVIGSPADGDDEPIGPAFISGPCGYDLYGGVHLREEAGEDFNFDLYNQCYDVGTDAMHVYPFHKPCLDILAWVLTGAPDRHRLGLGGTLDRLYGALFAHPHISCALALDYGGPQHDQFWTCARGQGEVFVADPLPSLPPKSQKVPKALRDFLALQMPTGSSGNGSGDGTDPFARLPLELLRAVAELLSPRQLAALATASRAVHRALRRDRGFWRAYVRRRMPWFRELHELLGEDGGDDAVDGHTEEERGEKKSLAGLVYWADRETRAWNTDGGTMGHPRPLIGVANRRRIWGVCEQFADSYFARVGASGV</sequence>
<comment type="caution">
    <text evidence="3">The sequence shown here is derived from an EMBL/GenBank/DDBJ whole genome shotgun (WGS) entry which is preliminary data.</text>
</comment>
<organism evidence="3 4">
    <name type="scientific">Diatrype stigma</name>
    <dbReference type="NCBI Taxonomy" id="117547"/>
    <lineage>
        <taxon>Eukaryota</taxon>
        <taxon>Fungi</taxon>
        <taxon>Dikarya</taxon>
        <taxon>Ascomycota</taxon>
        <taxon>Pezizomycotina</taxon>
        <taxon>Sordariomycetes</taxon>
        <taxon>Xylariomycetidae</taxon>
        <taxon>Xylariales</taxon>
        <taxon>Diatrypaceae</taxon>
        <taxon>Diatrype</taxon>
    </lineage>
</organism>
<dbReference type="AlphaFoldDB" id="A0AAN9YL63"/>
<evidence type="ECO:0000259" key="2">
    <source>
        <dbReference type="PROSITE" id="PS50181"/>
    </source>
</evidence>
<accession>A0AAN9YL63</accession>
<feature type="region of interest" description="Disordered" evidence="1">
    <location>
        <begin position="32"/>
        <end position="118"/>
    </location>
</feature>
<dbReference type="Proteomes" id="UP001320420">
    <property type="component" value="Unassembled WGS sequence"/>
</dbReference>
<feature type="domain" description="F-box" evidence="2">
    <location>
        <begin position="309"/>
        <end position="356"/>
    </location>
</feature>
<dbReference type="InterPro" id="IPR036047">
    <property type="entry name" value="F-box-like_dom_sf"/>
</dbReference>
<proteinExistence type="predicted"/>
<dbReference type="InterPro" id="IPR001810">
    <property type="entry name" value="F-box_dom"/>
</dbReference>